<comment type="caution">
    <text evidence="2">The sequence shown here is derived from an EMBL/GenBank/DDBJ whole genome shotgun (WGS) entry which is preliminary data.</text>
</comment>
<feature type="domain" description="Protein kinase" evidence="1">
    <location>
        <begin position="26"/>
        <end position="296"/>
    </location>
</feature>
<dbReference type="SUPFAM" id="SSF56112">
    <property type="entry name" value="Protein kinase-like (PK-like)"/>
    <property type="match status" value="1"/>
</dbReference>
<accession>A0A8H3DVU7</accession>
<dbReference type="PROSITE" id="PS50011">
    <property type="entry name" value="PROTEIN_KINASE_DOM"/>
    <property type="match status" value="1"/>
</dbReference>
<dbReference type="Pfam" id="PF07714">
    <property type="entry name" value="PK_Tyr_Ser-Thr"/>
    <property type="match status" value="1"/>
</dbReference>
<dbReference type="PRINTS" id="PR00109">
    <property type="entry name" value="TYRKINASE"/>
</dbReference>
<sequence length="296" mass="32818">MVTREVVSHLVAHGCRDLSSELDLSSFDECPSSHGGLSDVYEGRLLNGSKIAVKVLRVSADSLNQVSKHLKHSARELHTWSRCTHPNVIQLLGLAIFRGRIGMVSPWMEHGTLPHYLEKVSGVQSIYCQCLQICEGLAYLHQSGIVHGDLKGANVVVSDGGTPVLTDFGNSLLLDPTLIFTYTTSSPSFTVRWTAPEIIQGEPLQHTKASDVYALGMTLYEIMTGKVPYHGKNEFNVIRLVTTKVLPDCISMHEKEVSKFWELLVWCWEYEPAVRPSAIDVTNTMRSITPISCTHS</sequence>
<dbReference type="Proteomes" id="UP000663827">
    <property type="component" value="Unassembled WGS sequence"/>
</dbReference>
<proteinExistence type="predicted"/>
<dbReference type="InterPro" id="IPR011009">
    <property type="entry name" value="Kinase-like_dom_sf"/>
</dbReference>
<dbReference type="GO" id="GO:0004674">
    <property type="term" value="F:protein serine/threonine kinase activity"/>
    <property type="evidence" value="ECO:0007669"/>
    <property type="project" value="TreeGrafter"/>
</dbReference>
<dbReference type="InterPro" id="IPR000719">
    <property type="entry name" value="Prot_kinase_dom"/>
</dbReference>
<dbReference type="InterPro" id="IPR051681">
    <property type="entry name" value="Ser/Thr_Kinases-Pseudokinases"/>
</dbReference>
<dbReference type="Gene3D" id="1.10.510.10">
    <property type="entry name" value="Transferase(Phosphotransferase) domain 1"/>
    <property type="match status" value="1"/>
</dbReference>
<dbReference type="PROSITE" id="PS00108">
    <property type="entry name" value="PROTEIN_KINASE_ST"/>
    <property type="match status" value="1"/>
</dbReference>
<gene>
    <name evidence="2" type="ORF">RDB_LOCUS23452</name>
</gene>
<evidence type="ECO:0000313" key="2">
    <source>
        <dbReference type="EMBL" id="CAE7080598.1"/>
    </source>
</evidence>
<dbReference type="SMART" id="SM00220">
    <property type="entry name" value="S_TKc"/>
    <property type="match status" value="1"/>
</dbReference>
<dbReference type="InterPro" id="IPR001245">
    <property type="entry name" value="Ser-Thr/Tyr_kinase_cat_dom"/>
</dbReference>
<dbReference type="InterPro" id="IPR008271">
    <property type="entry name" value="Ser/Thr_kinase_AS"/>
</dbReference>
<reference evidence="2" key="1">
    <citation type="submission" date="2021-01" db="EMBL/GenBank/DDBJ databases">
        <authorList>
            <person name="Kaushik A."/>
        </authorList>
    </citation>
    <scope>NUCLEOTIDE SEQUENCE</scope>
    <source>
        <strain evidence="2">AG5</strain>
    </source>
</reference>
<dbReference type="GO" id="GO:0005524">
    <property type="term" value="F:ATP binding"/>
    <property type="evidence" value="ECO:0007669"/>
    <property type="project" value="InterPro"/>
</dbReference>
<dbReference type="PANTHER" id="PTHR44329">
    <property type="entry name" value="SERINE/THREONINE-PROTEIN KINASE TNNI3K-RELATED"/>
    <property type="match status" value="1"/>
</dbReference>
<organism evidence="2 3">
    <name type="scientific">Rhizoctonia solani</name>
    <dbReference type="NCBI Taxonomy" id="456999"/>
    <lineage>
        <taxon>Eukaryota</taxon>
        <taxon>Fungi</taxon>
        <taxon>Dikarya</taxon>
        <taxon>Basidiomycota</taxon>
        <taxon>Agaricomycotina</taxon>
        <taxon>Agaricomycetes</taxon>
        <taxon>Cantharellales</taxon>
        <taxon>Ceratobasidiaceae</taxon>
        <taxon>Rhizoctonia</taxon>
    </lineage>
</organism>
<name>A0A8H3DVU7_9AGAM</name>
<dbReference type="EMBL" id="CAJNJQ010000473">
    <property type="protein sequence ID" value="CAE7080598.1"/>
    <property type="molecule type" value="Genomic_DNA"/>
</dbReference>
<protein>
    <recommendedName>
        <fullName evidence="1">Protein kinase domain-containing protein</fullName>
    </recommendedName>
</protein>
<dbReference type="AlphaFoldDB" id="A0A8H3DVU7"/>
<evidence type="ECO:0000313" key="3">
    <source>
        <dbReference type="Proteomes" id="UP000663827"/>
    </source>
</evidence>
<evidence type="ECO:0000259" key="1">
    <source>
        <dbReference type="PROSITE" id="PS50011"/>
    </source>
</evidence>
<dbReference type="PIRSF" id="PIRSF000654">
    <property type="entry name" value="Integrin-linked_kinase"/>
    <property type="match status" value="1"/>
</dbReference>